<reference evidence="1 2" key="1">
    <citation type="submission" date="2024-04" db="EMBL/GenBank/DDBJ databases">
        <title>The reference genome of an endangered Asteraceae, Deinandra increscens subsp. villosa, native to the Central Coast of California.</title>
        <authorList>
            <person name="Guilliams M."/>
            <person name="Hasenstab-Lehman K."/>
            <person name="Meyer R."/>
            <person name="Mcevoy S."/>
        </authorList>
    </citation>
    <scope>NUCLEOTIDE SEQUENCE [LARGE SCALE GENOMIC DNA]</scope>
    <source>
        <tissue evidence="1">Leaf</tissue>
    </source>
</reference>
<dbReference type="PANTHER" id="PTHR33052">
    <property type="entry name" value="DUF4228 DOMAIN PROTEIN-RELATED"/>
    <property type="match status" value="1"/>
</dbReference>
<protein>
    <submittedName>
        <fullName evidence="1">Uncharacterized protein</fullName>
    </submittedName>
</protein>
<proteinExistence type="predicted"/>
<dbReference type="EMBL" id="JBCNJP010000012">
    <property type="protein sequence ID" value="KAK9070050.1"/>
    <property type="molecule type" value="Genomic_DNA"/>
</dbReference>
<evidence type="ECO:0000313" key="1">
    <source>
        <dbReference type="EMBL" id="KAK9070050.1"/>
    </source>
</evidence>
<sequence length="182" mass="20175">MGNHTSHASTRLILPDGTVHEHKQPVTVAELMLDHPQQVVVEFQPQPIGRKTKPLPADFTLEKNKVYLMVPMRKGSAVSMSSDDVRRVLSRANAVLKSGSFVGAYTGFIPVFARMCPAAVVKSRKKVEKRAEKVAEVKPELFAGGEDGSYLSRQLSVKSSWKPSLDTIKEKSVKAKIQHWLL</sequence>
<organism evidence="1 2">
    <name type="scientific">Deinandra increscens subsp. villosa</name>
    <dbReference type="NCBI Taxonomy" id="3103831"/>
    <lineage>
        <taxon>Eukaryota</taxon>
        <taxon>Viridiplantae</taxon>
        <taxon>Streptophyta</taxon>
        <taxon>Embryophyta</taxon>
        <taxon>Tracheophyta</taxon>
        <taxon>Spermatophyta</taxon>
        <taxon>Magnoliopsida</taxon>
        <taxon>eudicotyledons</taxon>
        <taxon>Gunneridae</taxon>
        <taxon>Pentapetalae</taxon>
        <taxon>asterids</taxon>
        <taxon>campanulids</taxon>
        <taxon>Asterales</taxon>
        <taxon>Asteraceae</taxon>
        <taxon>Asteroideae</taxon>
        <taxon>Heliantheae alliance</taxon>
        <taxon>Madieae</taxon>
        <taxon>Madiinae</taxon>
        <taxon>Deinandra</taxon>
    </lineage>
</organism>
<dbReference type="AlphaFoldDB" id="A0AAP0H4Y6"/>
<evidence type="ECO:0000313" key="2">
    <source>
        <dbReference type="Proteomes" id="UP001408789"/>
    </source>
</evidence>
<accession>A0AAP0H4Y6</accession>
<name>A0AAP0H4Y6_9ASTR</name>
<dbReference type="InterPro" id="IPR025322">
    <property type="entry name" value="PADRE_dom"/>
</dbReference>
<dbReference type="Proteomes" id="UP001408789">
    <property type="component" value="Unassembled WGS sequence"/>
</dbReference>
<comment type="caution">
    <text evidence="1">The sequence shown here is derived from an EMBL/GenBank/DDBJ whole genome shotgun (WGS) entry which is preliminary data.</text>
</comment>
<dbReference type="Pfam" id="PF14009">
    <property type="entry name" value="PADRE"/>
    <property type="match status" value="1"/>
</dbReference>
<gene>
    <name evidence="1" type="ORF">SSX86_010449</name>
</gene>
<keyword evidence="2" id="KW-1185">Reference proteome</keyword>